<feature type="binding site" evidence="16">
    <location>
        <position position="841"/>
    </location>
    <ligand>
        <name>Ca(2+)</name>
        <dbReference type="ChEBI" id="CHEBI:29108"/>
        <label>1</label>
    </ligand>
</feature>
<evidence type="ECO:0000259" key="21">
    <source>
        <dbReference type="PROSITE" id="PS50873"/>
    </source>
</evidence>
<feature type="compositionally biased region" description="Polar residues" evidence="19">
    <location>
        <begin position="627"/>
        <end position="636"/>
    </location>
</feature>
<dbReference type="EC" id="1.11.1.7" evidence="5"/>
<comment type="similarity">
    <text evidence="4">Belongs to the peroxidase family. Ascorbate peroxidase subfamily.</text>
</comment>
<dbReference type="GO" id="GO:0140825">
    <property type="term" value="F:lactoperoxidase activity"/>
    <property type="evidence" value="ECO:0007669"/>
    <property type="project" value="UniProtKB-EC"/>
</dbReference>
<comment type="cofactor">
    <cofactor evidence="16">
        <name>Ca(2+)</name>
        <dbReference type="ChEBI" id="CHEBI:29108"/>
    </cofactor>
    <text evidence="16">Binds 2 calcium ions per subunit.</text>
</comment>
<evidence type="ECO:0000256" key="13">
    <source>
        <dbReference type="ARBA" id="ARBA00023180"/>
    </source>
</evidence>
<dbReference type="GO" id="GO:0046872">
    <property type="term" value="F:metal ion binding"/>
    <property type="evidence" value="ECO:0007669"/>
    <property type="project" value="UniProtKB-KW"/>
</dbReference>
<evidence type="ECO:0000313" key="23">
    <source>
        <dbReference type="EMBL" id="VFU46723.1"/>
    </source>
</evidence>
<reference evidence="23" key="1">
    <citation type="submission" date="2019-03" db="EMBL/GenBank/DDBJ databases">
        <authorList>
            <person name="Mank J."/>
            <person name="Almeida P."/>
        </authorList>
    </citation>
    <scope>NUCLEOTIDE SEQUENCE</scope>
    <source>
        <strain evidence="23">78183</strain>
    </source>
</reference>
<feature type="binding site" evidence="16">
    <location>
        <position position="862"/>
    </location>
    <ligand>
        <name>Ca(2+)</name>
        <dbReference type="ChEBI" id="CHEBI:29108"/>
        <label>1</label>
    </ligand>
</feature>
<feature type="binding site" evidence="16">
    <location>
        <position position="1016"/>
    </location>
    <ligand>
        <name>Ca(2+)</name>
        <dbReference type="ChEBI" id="CHEBI:29108"/>
        <label>2</label>
    </ligand>
</feature>
<dbReference type="PROSITE" id="PS50873">
    <property type="entry name" value="PEROXIDASE_4"/>
    <property type="match status" value="2"/>
</dbReference>
<feature type="region of interest" description="Disordered" evidence="19">
    <location>
        <begin position="279"/>
        <end position="301"/>
    </location>
</feature>
<evidence type="ECO:0000256" key="11">
    <source>
        <dbReference type="ARBA" id="ARBA00023004"/>
    </source>
</evidence>
<dbReference type="PRINTS" id="PR00461">
    <property type="entry name" value="PLPEROXIDASE"/>
</dbReference>
<feature type="region of interest" description="Disordered" evidence="19">
    <location>
        <begin position="226"/>
        <end position="253"/>
    </location>
</feature>
<evidence type="ECO:0000259" key="20">
    <source>
        <dbReference type="PROSITE" id="PS50090"/>
    </source>
</evidence>
<evidence type="ECO:0000256" key="16">
    <source>
        <dbReference type="PIRSR" id="PIRSR600823-3"/>
    </source>
</evidence>
<dbReference type="SMART" id="SM00717">
    <property type="entry name" value="SANT"/>
    <property type="match status" value="1"/>
</dbReference>
<dbReference type="PROSITE" id="PS00435">
    <property type="entry name" value="PEROXIDASE_1"/>
    <property type="match status" value="1"/>
</dbReference>
<dbReference type="InterPro" id="IPR001005">
    <property type="entry name" value="SANT/Myb"/>
</dbReference>
<evidence type="ECO:0000256" key="17">
    <source>
        <dbReference type="PIRSR" id="PIRSR600823-4"/>
    </source>
</evidence>
<feature type="domain" description="HTH myb-type" evidence="22">
    <location>
        <begin position="662"/>
        <end position="721"/>
    </location>
</feature>
<dbReference type="GO" id="GO:0042744">
    <property type="term" value="P:hydrogen peroxide catabolic process"/>
    <property type="evidence" value="ECO:0007669"/>
    <property type="project" value="InterPro"/>
</dbReference>
<dbReference type="Gene3D" id="1.10.10.60">
    <property type="entry name" value="Homeodomain-like"/>
    <property type="match status" value="1"/>
</dbReference>
<dbReference type="InterPro" id="IPR033905">
    <property type="entry name" value="Secretory_peroxidase"/>
</dbReference>
<keyword evidence="12 18" id="KW-1015">Disulfide bond</keyword>
<evidence type="ECO:0000256" key="4">
    <source>
        <dbReference type="ARBA" id="ARBA00006873"/>
    </source>
</evidence>
<dbReference type="PANTHER" id="PTHR46993">
    <property type="entry name" value="MYB TRANSCRIPTION FACTOR"/>
    <property type="match status" value="1"/>
</dbReference>
<dbReference type="PROSITE" id="PS00436">
    <property type="entry name" value="PEROXIDASE_2"/>
    <property type="match status" value="1"/>
</dbReference>
<feature type="binding site" description="axial binding residue" evidence="16">
    <location>
        <position position="968"/>
    </location>
    <ligand>
        <name>heme b</name>
        <dbReference type="ChEBI" id="CHEBI:60344"/>
    </ligand>
    <ligandPart>
        <name>Fe</name>
        <dbReference type="ChEBI" id="CHEBI:18248"/>
    </ligandPart>
</feature>
<evidence type="ECO:0000256" key="9">
    <source>
        <dbReference type="ARBA" id="ARBA00022837"/>
    </source>
</evidence>
<feature type="domain" description="Plant heme peroxidase family profile" evidence="21">
    <location>
        <begin position="732"/>
        <end position="783"/>
    </location>
</feature>
<organism evidence="23">
    <name type="scientific">Salix viminalis</name>
    <name type="common">Common osier</name>
    <name type="synonym">Basket willow</name>
    <dbReference type="NCBI Taxonomy" id="40686"/>
    <lineage>
        <taxon>Eukaryota</taxon>
        <taxon>Viridiplantae</taxon>
        <taxon>Streptophyta</taxon>
        <taxon>Embryophyta</taxon>
        <taxon>Tracheophyta</taxon>
        <taxon>Spermatophyta</taxon>
        <taxon>Magnoliopsida</taxon>
        <taxon>eudicotyledons</taxon>
        <taxon>Gunneridae</taxon>
        <taxon>Pentapetalae</taxon>
        <taxon>rosids</taxon>
        <taxon>fabids</taxon>
        <taxon>Malpighiales</taxon>
        <taxon>Salicaceae</taxon>
        <taxon>Saliceae</taxon>
        <taxon>Salix</taxon>
    </lineage>
</organism>
<feature type="binding site" evidence="16">
    <location>
        <position position="848"/>
    </location>
    <ligand>
        <name>Ca(2+)</name>
        <dbReference type="ChEBI" id="CHEBI:29108"/>
        <label>1</label>
    </ligand>
</feature>
<dbReference type="AlphaFoldDB" id="A0A6N2LYH3"/>
<proteinExistence type="inferred from homology"/>
<dbReference type="CDD" id="cd11660">
    <property type="entry name" value="SANT_TRF"/>
    <property type="match status" value="1"/>
</dbReference>
<dbReference type="GO" id="GO:0020037">
    <property type="term" value="F:heme binding"/>
    <property type="evidence" value="ECO:0007669"/>
    <property type="project" value="InterPro"/>
</dbReference>
<feature type="region of interest" description="Disordered" evidence="19">
    <location>
        <begin position="599"/>
        <end position="639"/>
    </location>
</feature>
<feature type="binding site" evidence="16">
    <location>
        <position position="1020"/>
    </location>
    <ligand>
        <name>Ca(2+)</name>
        <dbReference type="ChEBI" id="CHEBI:29108"/>
        <label>2</label>
    </ligand>
</feature>
<feature type="active site" description="Proton acceptor" evidence="15">
    <location>
        <position position="840"/>
    </location>
</feature>
<keyword evidence="11 16" id="KW-0408">Iron</keyword>
<feature type="disulfide bond" evidence="18">
    <location>
        <begin position="809"/>
        <end position="889"/>
    </location>
</feature>
<dbReference type="GO" id="GO:0005634">
    <property type="term" value="C:nucleus"/>
    <property type="evidence" value="ECO:0007669"/>
    <property type="project" value="UniProtKB-SubCell"/>
</dbReference>
<comment type="catalytic activity">
    <reaction evidence="1">
        <text>2 a phenolic donor + H2O2 = 2 a phenolic radical donor + 2 H2O</text>
        <dbReference type="Rhea" id="RHEA:56136"/>
        <dbReference type="ChEBI" id="CHEBI:15377"/>
        <dbReference type="ChEBI" id="CHEBI:16240"/>
        <dbReference type="ChEBI" id="CHEBI:139520"/>
        <dbReference type="ChEBI" id="CHEBI:139521"/>
        <dbReference type="EC" id="1.11.1.7"/>
    </reaction>
</comment>
<name>A0A6N2LYH3_SALVM</name>
<dbReference type="PROSITE" id="PS51294">
    <property type="entry name" value="HTH_MYB"/>
    <property type="match status" value="1"/>
</dbReference>
<dbReference type="PRINTS" id="PR00458">
    <property type="entry name" value="PEROXIDASE"/>
</dbReference>
<keyword evidence="8 16" id="KW-0479">Metal-binding</keyword>
<dbReference type="FunFam" id="1.10.520.10:FF:000009">
    <property type="entry name" value="Peroxidase"/>
    <property type="match status" value="1"/>
</dbReference>
<dbReference type="SUPFAM" id="SSF46689">
    <property type="entry name" value="Homeodomain-like"/>
    <property type="match status" value="1"/>
</dbReference>
<evidence type="ECO:0000256" key="1">
    <source>
        <dbReference type="ARBA" id="ARBA00000189"/>
    </source>
</evidence>
<keyword evidence="14" id="KW-0539">Nucleus</keyword>
<dbReference type="PROSITE" id="PS50090">
    <property type="entry name" value="MYB_LIKE"/>
    <property type="match status" value="1"/>
</dbReference>
<sequence>MAATTGGRSFDSDITRWVIEFILRQLQTPVLTITKILTNRHVPLSNTSPRLKKSILLRQIDADIEDGSVSEKTLDAIETVEQIDRNEGDLIMDSMKNAYCAVAVECTVKYMLGNLQRARKGKFLEAVERVWKQRVGGLKREGRSELVTGKLMKCFEEMEVALKDDGVAKRWLKRNTRNEAVEMVRVYLGEAVAVSGPVFVEMVASMEMRGDGGLLCRKRGEGENEGVDVNLGGGEVNGLTEKSREEGGGENGVAGVNGGGGRVCIDVDAGEGCSRLADGNQEFGPVDMPAKESREGKGGENGAMEVNVGGGRVCIDANAGEGFLRSDDENLELGPADKPAKKSSVGLLLLSIFFREIQKNNMVRKHRHVVPIKRSKGPVKITNTETSSGDAASSLYDTITTDEVNKVRGKLIASSEELRARVNDPLPATLKQTENLMAEMARNLSNQGTLAEMQSGKGVDTVISELARKIINPDPPGKKQNEKNAGSSFLSANQTAVPSAQNQCGKDTDACKPLANHTVEPFAENSNQSEADAANHFTNQPAVPSIRNEKGKGVDAPNLSANLSKEANAGVASCSHQNNVSKPSLMERNATARTFEWDDSIDDSSEGTGDQMNRIHLDRPKRRAVSPLTSEGTGDQMNRIHLDSPKRRAVSPLKKYELARIAKRRKPKRWSQEEEDALRESVKKYGKGNWKLIWNSKRSVFQERTEVDLKDKWRNMTRYAEKRREHQSSSSSCPLSGHSILLVRCITFRDRIYNDIDIDSNFAASLRSSCPQSGGDDVTKPLDSPIRTLTAILIPVRAQLTPDFYDNVCPQALPAIRNIIKQAIQSEPRTGASLLRLHFHDCFVNGCDGSVLLDDTANFTGEKTAFPNVNSLRGFEVVDQIKSAINQACSANVVSCADILAVAARDSVNFLGGPWYKVLLGRRDSRTASNNDANTNLLPPFFNFSQLLSNFQSHGLNLTDLVVLSAGHTIGLARCTTFRDRIYNDTNINYEFAASLKHSCPRTGGDSNTNPLDSTTTRFDAQYFRDLIAKKGLLHSDQELFKGDGSGSDRLVKYYGYVNPYSFLTDFSASMIKMGNMKPLTGTDGEIRMNCRKVNN</sequence>
<feature type="site" description="Transition state stabilizer" evidence="17">
    <location>
        <position position="836"/>
    </location>
</feature>
<dbReference type="GO" id="GO:0006979">
    <property type="term" value="P:response to oxidative stress"/>
    <property type="evidence" value="ECO:0007669"/>
    <property type="project" value="InterPro"/>
</dbReference>
<feature type="disulfide bond" evidence="18">
    <location>
        <begin position="896"/>
        <end position="1091"/>
    </location>
</feature>
<evidence type="ECO:0000256" key="19">
    <source>
        <dbReference type="SAM" id="MobiDB-lite"/>
    </source>
</evidence>
<comment type="subcellular location">
    <subcellularLocation>
        <location evidence="3">Nucleus</location>
    </subcellularLocation>
</comment>
<feature type="disulfide bond" evidence="18">
    <location>
        <begin position="975"/>
        <end position="1000"/>
    </location>
</feature>
<dbReference type="InterPro" id="IPR000823">
    <property type="entry name" value="Peroxidase_pln"/>
</dbReference>
<evidence type="ECO:0000256" key="2">
    <source>
        <dbReference type="ARBA" id="ARBA00002322"/>
    </source>
</evidence>
<evidence type="ECO:0000256" key="8">
    <source>
        <dbReference type="ARBA" id="ARBA00022723"/>
    </source>
</evidence>
<comment type="function">
    <text evidence="2">Removal of H(2)O(2), oxidation of toxic reductants, biosynthesis and degradation of lignin, suberization, auxin catabolism, response to environmental stresses such as wounding, pathogen attack and oxidative stress. These functions might be dependent on each isozyme/isoform in each plant tissue.</text>
</comment>
<gene>
    <name evidence="23" type="ORF">SVIM_LOCUS297384</name>
</gene>
<dbReference type="InterPro" id="IPR019794">
    <property type="entry name" value="Peroxidases_AS"/>
</dbReference>
<feature type="disulfide bond" evidence="18">
    <location>
        <begin position="842"/>
        <end position="847"/>
    </location>
</feature>
<evidence type="ECO:0000256" key="12">
    <source>
        <dbReference type="ARBA" id="ARBA00023157"/>
    </source>
</evidence>
<comment type="cofactor">
    <cofactor evidence="16">
        <name>heme b</name>
        <dbReference type="ChEBI" id="CHEBI:60344"/>
    </cofactor>
    <text evidence="16">Binds 1 heme b (iron(II)-protoporphyrin IX) group per subunit.</text>
</comment>
<dbReference type="FunFam" id="1.10.420.10:FF:000001">
    <property type="entry name" value="Peroxidase"/>
    <property type="match status" value="1"/>
</dbReference>
<keyword evidence="13" id="KW-0325">Glycoprotein</keyword>
<dbReference type="InterPro" id="IPR002016">
    <property type="entry name" value="Haem_peroxidase"/>
</dbReference>
<feature type="domain" description="Myb-like" evidence="20">
    <location>
        <begin position="662"/>
        <end position="717"/>
    </location>
</feature>
<accession>A0A6N2LYH3</accession>
<evidence type="ECO:0000256" key="18">
    <source>
        <dbReference type="PIRSR" id="PIRSR600823-5"/>
    </source>
</evidence>
<feature type="domain" description="Plant heme peroxidase family profile" evidence="21">
    <location>
        <begin position="799"/>
        <end position="1095"/>
    </location>
</feature>
<evidence type="ECO:0000259" key="22">
    <source>
        <dbReference type="PROSITE" id="PS51294"/>
    </source>
</evidence>
<dbReference type="CDD" id="cd00693">
    <property type="entry name" value="secretory_peroxidase"/>
    <property type="match status" value="1"/>
</dbReference>
<evidence type="ECO:0000256" key="5">
    <source>
        <dbReference type="ARBA" id="ARBA00012313"/>
    </source>
</evidence>
<feature type="binding site" evidence="16">
    <location>
        <position position="969"/>
    </location>
    <ligand>
        <name>Ca(2+)</name>
        <dbReference type="ChEBI" id="CHEBI:29108"/>
        <label>2</label>
    </ligand>
</feature>
<dbReference type="EMBL" id="CAADRP010001652">
    <property type="protein sequence ID" value="VFU46723.1"/>
    <property type="molecule type" value="Genomic_DNA"/>
</dbReference>
<keyword evidence="9 16" id="KW-0106">Calcium</keyword>
<evidence type="ECO:0000256" key="10">
    <source>
        <dbReference type="ARBA" id="ARBA00023002"/>
    </source>
</evidence>
<evidence type="ECO:0000256" key="3">
    <source>
        <dbReference type="ARBA" id="ARBA00004123"/>
    </source>
</evidence>
<dbReference type="Pfam" id="PF00249">
    <property type="entry name" value="Myb_DNA-binding"/>
    <property type="match status" value="1"/>
</dbReference>
<dbReference type="Pfam" id="PF00141">
    <property type="entry name" value="peroxidase"/>
    <property type="match status" value="1"/>
</dbReference>
<dbReference type="InterPro" id="IPR017930">
    <property type="entry name" value="Myb_dom"/>
</dbReference>
<feature type="binding site" evidence="16">
    <location>
        <position position="844"/>
    </location>
    <ligand>
        <name>Ca(2+)</name>
        <dbReference type="ChEBI" id="CHEBI:29108"/>
        <label>1</label>
    </ligand>
</feature>
<keyword evidence="10" id="KW-0560">Oxidoreductase</keyword>
<dbReference type="Gene3D" id="1.10.520.10">
    <property type="match status" value="1"/>
</dbReference>
<dbReference type="SUPFAM" id="SSF48113">
    <property type="entry name" value="Heme-dependent peroxidases"/>
    <property type="match status" value="2"/>
</dbReference>
<dbReference type="InterPro" id="IPR019793">
    <property type="entry name" value="Peroxidases_heam-ligand_BS"/>
</dbReference>
<dbReference type="InterPro" id="IPR010255">
    <property type="entry name" value="Haem_peroxidase_sf"/>
</dbReference>
<protein>
    <recommendedName>
        <fullName evidence="5">peroxidase</fullName>
        <ecNumber evidence="5">1.11.1.7</ecNumber>
    </recommendedName>
</protein>
<evidence type="ECO:0000256" key="6">
    <source>
        <dbReference type="ARBA" id="ARBA00022559"/>
    </source>
</evidence>
<feature type="binding site" evidence="16">
    <location>
        <position position="850"/>
    </location>
    <ligand>
        <name>Ca(2+)</name>
        <dbReference type="ChEBI" id="CHEBI:29108"/>
        <label>1</label>
    </ligand>
</feature>
<feature type="binding site" evidence="16">
    <location>
        <position position="1013"/>
    </location>
    <ligand>
        <name>Ca(2+)</name>
        <dbReference type="ChEBI" id="CHEBI:29108"/>
        <label>2</label>
    </ligand>
</feature>
<keyword evidence="7" id="KW-0349">Heme</keyword>
<feature type="compositionally biased region" description="Basic and acidic residues" evidence="19">
    <location>
        <begin position="289"/>
        <end position="298"/>
    </location>
</feature>
<dbReference type="Gene3D" id="1.10.420.10">
    <property type="entry name" value="Peroxidase, domain 2"/>
    <property type="match status" value="2"/>
</dbReference>
<evidence type="ECO:0000256" key="15">
    <source>
        <dbReference type="PIRSR" id="PIRSR600823-1"/>
    </source>
</evidence>
<dbReference type="PANTHER" id="PTHR46993:SF6">
    <property type="entry name" value="MYB TRANSCRIPTION FACTOR"/>
    <property type="match status" value="1"/>
</dbReference>
<evidence type="ECO:0000256" key="7">
    <source>
        <dbReference type="ARBA" id="ARBA00022617"/>
    </source>
</evidence>
<feature type="binding site" evidence="16">
    <location>
        <position position="846"/>
    </location>
    <ligand>
        <name>Ca(2+)</name>
        <dbReference type="ChEBI" id="CHEBI:29108"/>
        <label>1</label>
    </ligand>
</feature>
<dbReference type="InterPro" id="IPR009057">
    <property type="entry name" value="Homeodomain-like_sf"/>
</dbReference>
<evidence type="ECO:0000256" key="14">
    <source>
        <dbReference type="ARBA" id="ARBA00023242"/>
    </source>
</evidence>
<keyword evidence="6" id="KW-0575">Peroxidase</keyword>